<feature type="region of interest" description="Disordered" evidence="3">
    <location>
        <begin position="52"/>
        <end position="99"/>
    </location>
</feature>
<dbReference type="InterPro" id="IPR001343">
    <property type="entry name" value="Hemolysn_Ca-bd"/>
</dbReference>
<dbReference type="EC" id="3.1.3.1" evidence="4"/>
<dbReference type="AlphaFoldDB" id="A0A6J4ISK6"/>
<evidence type="ECO:0000256" key="3">
    <source>
        <dbReference type="SAM" id="MobiDB-lite"/>
    </source>
</evidence>
<dbReference type="GO" id="GO:0005576">
    <property type="term" value="C:extracellular region"/>
    <property type="evidence" value="ECO:0007669"/>
    <property type="project" value="UniProtKB-SubCell"/>
</dbReference>
<dbReference type="PRINTS" id="PR00313">
    <property type="entry name" value="CABNDNGRPT"/>
</dbReference>
<keyword evidence="4" id="KW-0378">Hydrolase</keyword>
<protein>
    <submittedName>
        <fullName evidence="4">Alkaline phosphatase</fullName>
        <ecNumber evidence="4">3.1.3.1</ecNumber>
    </submittedName>
</protein>
<dbReference type="EMBL" id="CADCTD010000117">
    <property type="protein sequence ID" value="CAA9260775.1"/>
    <property type="molecule type" value="Genomic_DNA"/>
</dbReference>
<dbReference type="PANTHER" id="PTHR38340">
    <property type="entry name" value="S-LAYER PROTEIN"/>
    <property type="match status" value="1"/>
</dbReference>
<keyword evidence="2" id="KW-0964">Secreted</keyword>
<reference evidence="4" key="1">
    <citation type="submission" date="2020-02" db="EMBL/GenBank/DDBJ databases">
        <authorList>
            <person name="Meier V. D."/>
        </authorList>
    </citation>
    <scope>NUCLEOTIDE SEQUENCE</scope>
    <source>
        <strain evidence="4">AVDCRST_MAG27</strain>
    </source>
</reference>
<comment type="subcellular location">
    <subcellularLocation>
        <location evidence="1">Secreted</location>
    </subcellularLocation>
</comment>
<organism evidence="4">
    <name type="scientific">uncultured Craurococcus sp</name>
    <dbReference type="NCBI Taxonomy" id="1135998"/>
    <lineage>
        <taxon>Bacteria</taxon>
        <taxon>Pseudomonadati</taxon>
        <taxon>Pseudomonadota</taxon>
        <taxon>Alphaproteobacteria</taxon>
        <taxon>Acetobacterales</taxon>
        <taxon>Acetobacteraceae</taxon>
        <taxon>Craurococcus</taxon>
        <taxon>environmental samples</taxon>
    </lineage>
</organism>
<accession>A0A6J4ISK6</accession>
<evidence type="ECO:0000313" key="4">
    <source>
        <dbReference type="EMBL" id="CAA9260775.1"/>
    </source>
</evidence>
<proteinExistence type="predicted"/>
<feature type="compositionally biased region" description="Low complexity" evidence="3">
    <location>
        <begin position="52"/>
        <end position="67"/>
    </location>
</feature>
<dbReference type="PROSITE" id="PS00330">
    <property type="entry name" value="HEMOLYSIN_CALCIUM"/>
    <property type="match status" value="3"/>
</dbReference>
<dbReference type="InterPro" id="IPR018511">
    <property type="entry name" value="Hemolysin-typ_Ca-bd_CS"/>
</dbReference>
<gene>
    <name evidence="4" type="ORF">AVDCRST_MAG27-2567</name>
</gene>
<feature type="compositionally biased region" description="Low complexity" evidence="3">
    <location>
        <begin position="368"/>
        <end position="391"/>
    </location>
</feature>
<dbReference type="InterPro" id="IPR011049">
    <property type="entry name" value="Serralysin-like_metalloprot_C"/>
</dbReference>
<dbReference type="PANTHER" id="PTHR38340:SF1">
    <property type="entry name" value="S-LAYER PROTEIN"/>
    <property type="match status" value="1"/>
</dbReference>
<feature type="compositionally biased region" description="Polar residues" evidence="3">
    <location>
        <begin position="355"/>
        <end position="364"/>
    </location>
</feature>
<dbReference type="SUPFAM" id="SSF51120">
    <property type="entry name" value="beta-Roll"/>
    <property type="match status" value="5"/>
</dbReference>
<dbReference type="Pfam" id="PF00353">
    <property type="entry name" value="HemolysinCabind"/>
    <property type="match status" value="9"/>
</dbReference>
<evidence type="ECO:0000256" key="1">
    <source>
        <dbReference type="ARBA" id="ARBA00004613"/>
    </source>
</evidence>
<dbReference type="GO" id="GO:0004035">
    <property type="term" value="F:alkaline phosphatase activity"/>
    <property type="evidence" value="ECO:0007669"/>
    <property type="project" value="UniProtKB-EC"/>
</dbReference>
<feature type="region of interest" description="Disordered" evidence="3">
    <location>
        <begin position="341"/>
        <end position="422"/>
    </location>
</feature>
<dbReference type="GO" id="GO:0005509">
    <property type="term" value="F:calcium ion binding"/>
    <property type="evidence" value="ECO:0007669"/>
    <property type="project" value="InterPro"/>
</dbReference>
<dbReference type="Gene3D" id="2.150.10.10">
    <property type="entry name" value="Serralysin-like metalloprotease, C-terminal"/>
    <property type="match status" value="8"/>
</dbReference>
<feature type="compositionally biased region" description="Polar residues" evidence="3">
    <location>
        <begin position="68"/>
        <end position="93"/>
    </location>
</feature>
<dbReference type="InterPro" id="IPR050557">
    <property type="entry name" value="RTX_toxin/Mannuronan_C5-epim"/>
</dbReference>
<evidence type="ECO:0000256" key="2">
    <source>
        <dbReference type="ARBA" id="ARBA00022525"/>
    </source>
</evidence>
<sequence length="872" mass="84696">MEAAKGEFQAVADQNATFDIVPTGGWTPLDVSAQGLERLGNAAENQASAISAQEIAARSARRNPSASTGQGDDSSEGSSTPALRQSGSPQDRQAATSLAASSSLAAASDIAYTSIDLTAGDDTREITENGSFSVQGLGGNDVITVRAGTTGPDRLVGGGGQDRLTAAETDDILIGGAGGDTLNGGLGSDTVDYSTSAAALTISLTTSTTSTATTRPSGGDAAGDVLSSIENVVGTGSADFISGNQLANQLVGGLGADTVRGGAGADLLHGDHAVEGATEGGVDLLDGGDGDDTIRGGGANDSVLGGFGSDRLHGDAGNDFISAAGGDDLLEGGDGNDQLIASLGNDTLRGGSGNDDLNASSGDDQLSGGADNDTLLGGDGLDNLAGDAGNDSLSGGGNATTSVGGDTLAGGEGDDTLEGGIRDIHDGGGGIDTVTFAAAGSAAGVDLTNGVGTGSALGATFANIENVTGSGLNDILIGNSLDNVLVGGAGADQMVGQGGIDTADYSASTQAVSIQFTATAANPTAAGTGSGGDAQGDTLQLIERVIGSALADTMSGGELNEIFIGGIGADVLNGGGGTDTADYSFSSAAMSINLQAGTASDGDQLSNMERVVGTGFNDTMFGNDAANWLEGGAGNDWFRGGAGPDTLMGGAGTDTADFSTSGGGVLIQLVDNPDPNQTTGGQTNVDSTTSDAAGDRFSQIENLVGSGFADDLRGSALGNKLVSGAGNDVLRGSGGADLLVSNGPGSKTLIGEGISGDTPGLDTYRVIAGTASTTVQISGYQIGEDIELNSVTSASVGTAGGGTVRVIGFQSTAADALHTTLIVLGAAGTVSQATAQAVLDRILAPAGSALDTDGDGRDLIVSSGLTADSPWI</sequence>
<name>A0A6J4ISK6_9PROT</name>